<comment type="caution">
    <text evidence="5">The sequence shown here is derived from an EMBL/GenBank/DDBJ whole genome shotgun (WGS) entry which is preliminary data.</text>
</comment>
<evidence type="ECO:0000256" key="3">
    <source>
        <dbReference type="ARBA" id="ARBA00023125"/>
    </source>
</evidence>
<dbReference type="InterPro" id="IPR005650">
    <property type="entry name" value="BlaI_family"/>
</dbReference>
<keyword evidence="4" id="KW-0804">Transcription</keyword>
<dbReference type="GO" id="GO:0045892">
    <property type="term" value="P:negative regulation of DNA-templated transcription"/>
    <property type="evidence" value="ECO:0007669"/>
    <property type="project" value="InterPro"/>
</dbReference>
<protein>
    <submittedName>
        <fullName evidence="5">BlaI/MecI/CopY family transcriptional regulator</fullName>
    </submittedName>
</protein>
<gene>
    <name evidence="5" type="ORF">IAD26_00920</name>
</gene>
<dbReference type="Proteomes" id="UP000886748">
    <property type="component" value="Unassembled WGS sequence"/>
</dbReference>
<keyword evidence="3" id="KW-0238">DNA-binding</keyword>
<dbReference type="EMBL" id="DVOD01000008">
    <property type="protein sequence ID" value="HIU91674.1"/>
    <property type="molecule type" value="Genomic_DNA"/>
</dbReference>
<organism evidence="5 6">
    <name type="scientific">Candidatus Limenecus avicola</name>
    <dbReference type="NCBI Taxonomy" id="2840847"/>
    <lineage>
        <taxon>Bacteria</taxon>
        <taxon>Bacillati</taxon>
        <taxon>Bacillota</taxon>
        <taxon>Clostridia</taxon>
        <taxon>Eubacteriales</taxon>
        <taxon>Clostridiaceae</taxon>
        <taxon>Clostridiaceae incertae sedis</taxon>
        <taxon>Candidatus Limenecus</taxon>
    </lineage>
</organism>
<name>A0A9D1SQQ5_9CLOT</name>
<sequence length="118" mass="13697">MNYTHGSLENEILKTIWMLEEIEENDVSVNEVQEVINRNSSSNRAYTTVKTVMDRLVEKNMLVRYKQGKKFFYKTVSSRDEMAQQAIKKLAGQYFNNDMDSLIDTVKSMSKCKTPSLV</sequence>
<evidence type="ECO:0000313" key="6">
    <source>
        <dbReference type="Proteomes" id="UP000886748"/>
    </source>
</evidence>
<dbReference type="Gene3D" id="1.10.10.10">
    <property type="entry name" value="Winged helix-like DNA-binding domain superfamily/Winged helix DNA-binding domain"/>
    <property type="match status" value="1"/>
</dbReference>
<dbReference type="InterPro" id="IPR036388">
    <property type="entry name" value="WH-like_DNA-bd_sf"/>
</dbReference>
<dbReference type="Pfam" id="PF03965">
    <property type="entry name" value="Penicillinase_R"/>
    <property type="match status" value="1"/>
</dbReference>
<evidence type="ECO:0000256" key="1">
    <source>
        <dbReference type="ARBA" id="ARBA00011046"/>
    </source>
</evidence>
<evidence type="ECO:0000313" key="5">
    <source>
        <dbReference type="EMBL" id="HIU91674.1"/>
    </source>
</evidence>
<reference evidence="5" key="2">
    <citation type="journal article" date="2021" name="PeerJ">
        <title>Extensive microbial diversity within the chicken gut microbiome revealed by metagenomics and culture.</title>
        <authorList>
            <person name="Gilroy R."/>
            <person name="Ravi A."/>
            <person name="Getino M."/>
            <person name="Pursley I."/>
            <person name="Horton D.L."/>
            <person name="Alikhan N.F."/>
            <person name="Baker D."/>
            <person name="Gharbi K."/>
            <person name="Hall N."/>
            <person name="Watson M."/>
            <person name="Adriaenssens E.M."/>
            <person name="Foster-Nyarko E."/>
            <person name="Jarju S."/>
            <person name="Secka A."/>
            <person name="Antonio M."/>
            <person name="Oren A."/>
            <person name="Chaudhuri R.R."/>
            <person name="La Ragione R."/>
            <person name="Hildebrand F."/>
            <person name="Pallen M.J."/>
        </authorList>
    </citation>
    <scope>NUCLEOTIDE SEQUENCE</scope>
    <source>
        <strain evidence="5">CHK154-7741</strain>
    </source>
</reference>
<dbReference type="AlphaFoldDB" id="A0A9D1SQQ5"/>
<comment type="similarity">
    <text evidence="1">Belongs to the BlaI transcriptional regulatory family.</text>
</comment>
<dbReference type="GO" id="GO:0003677">
    <property type="term" value="F:DNA binding"/>
    <property type="evidence" value="ECO:0007669"/>
    <property type="project" value="UniProtKB-KW"/>
</dbReference>
<dbReference type="SUPFAM" id="SSF46785">
    <property type="entry name" value="Winged helix' DNA-binding domain"/>
    <property type="match status" value="1"/>
</dbReference>
<proteinExistence type="inferred from homology"/>
<evidence type="ECO:0000256" key="2">
    <source>
        <dbReference type="ARBA" id="ARBA00023015"/>
    </source>
</evidence>
<evidence type="ECO:0000256" key="4">
    <source>
        <dbReference type="ARBA" id="ARBA00023163"/>
    </source>
</evidence>
<reference evidence="5" key="1">
    <citation type="submission" date="2020-10" db="EMBL/GenBank/DDBJ databases">
        <authorList>
            <person name="Gilroy R."/>
        </authorList>
    </citation>
    <scope>NUCLEOTIDE SEQUENCE</scope>
    <source>
        <strain evidence="5">CHK154-7741</strain>
    </source>
</reference>
<keyword evidence="2" id="KW-0805">Transcription regulation</keyword>
<accession>A0A9D1SQQ5</accession>
<dbReference type="InterPro" id="IPR036390">
    <property type="entry name" value="WH_DNA-bd_sf"/>
</dbReference>